<dbReference type="NCBIfam" id="TIGR00369">
    <property type="entry name" value="unchar_dom_1"/>
    <property type="match status" value="1"/>
</dbReference>
<evidence type="ECO:0000259" key="3">
    <source>
        <dbReference type="Pfam" id="PF03061"/>
    </source>
</evidence>
<dbReference type="InterPro" id="IPR029069">
    <property type="entry name" value="HotDog_dom_sf"/>
</dbReference>
<dbReference type="PANTHER" id="PTHR21660:SF1">
    <property type="entry name" value="ACYL-COENZYME A THIOESTERASE 13"/>
    <property type="match status" value="1"/>
</dbReference>
<dbReference type="AlphaFoldDB" id="A0A6J7CIG4"/>
<evidence type="ECO:0000256" key="2">
    <source>
        <dbReference type="ARBA" id="ARBA00022801"/>
    </source>
</evidence>
<dbReference type="EMBL" id="CAFBLN010000001">
    <property type="protein sequence ID" value="CAB4858132.1"/>
    <property type="molecule type" value="Genomic_DNA"/>
</dbReference>
<sequence length="131" mass="13910">MALQVPPNCDLTLGLRCVDKSVPGATVWEMRADERFANPAGIIQGGFLAAMLDSSMGASAVTALRGRKANVANAEMKVSYLRPAKVGGILRCETQTTHAGSTVLFLEGRVLDEQGQIVAQATSSYIARDRT</sequence>
<proteinExistence type="inferred from homology"/>
<dbReference type="CDD" id="cd03443">
    <property type="entry name" value="PaaI_thioesterase"/>
    <property type="match status" value="1"/>
</dbReference>
<name>A0A6J7CIG4_9ZZZZ</name>
<gene>
    <name evidence="4" type="ORF">UFOPK3381_00103</name>
</gene>
<dbReference type="InterPro" id="IPR003736">
    <property type="entry name" value="PAAI_dom"/>
</dbReference>
<evidence type="ECO:0000256" key="1">
    <source>
        <dbReference type="ARBA" id="ARBA00008324"/>
    </source>
</evidence>
<dbReference type="PANTHER" id="PTHR21660">
    <property type="entry name" value="THIOESTERASE SUPERFAMILY MEMBER-RELATED"/>
    <property type="match status" value="1"/>
</dbReference>
<reference evidence="4" key="1">
    <citation type="submission" date="2020-05" db="EMBL/GenBank/DDBJ databases">
        <authorList>
            <person name="Chiriac C."/>
            <person name="Salcher M."/>
            <person name="Ghai R."/>
            <person name="Kavagutti S V."/>
        </authorList>
    </citation>
    <scope>NUCLEOTIDE SEQUENCE</scope>
</reference>
<dbReference type="SUPFAM" id="SSF54637">
    <property type="entry name" value="Thioesterase/thiol ester dehydrase-isomerase"/>
    <property type="match status" value="1"/>
</dbReference>
<dbReference type="GO" id="GO:0047617">
    <property type="term" value="F:fatty acyl-CoA hydrolase activity"/>
    <property type="evidence" value="ECO:0007669"/>
    <property type="project" value="InterPro"/>
</dbReference>
<accession>A0A6J7CIG4</accession>
<comment type="similarity">
    <text evidence="1">Belongs to the thioesterase PaaI family.</text>
</comment>
<dbReference type="InterPro" id="IPR039298">
    <property type="entry name" value="ACOT13"/>
</dbReference>
<dbReference type="InterPro" id="IPR006683">
    <property type="entry name" value="Thioestr_dom"/>
</dbReference>
<evidence type="ECO:0000313" key="4">
    <source>
        <dbReference type="EMBL" id="CAB4858132.1"/>
    </source>
</evidence>
<organism evidence="4">
    <name type="scientific">freshwater metagenome</name>
    <dbReference type="NCBI Taxonomy" id="449393"/>
    <lineage>
        <taxon>unclassified sequences</taxon>
        <taxon>metagenomes</taxon>
        <taxon>ecological metagenomes</taxon>
    </lineage>
</organism>
<dbReference type="Gene3D" id="3.10.129.10">
    <property type="entry name" value="Hotdog Thioesterase"/>
    <property type="match status" value="1"/>
</dbReference>
<feature type="domain" description="Thioesterase" evidence="3">
    <location>
        <begin position="41"/>
        <end position="118"/>
    </location>
</feature>
<protein>
    <submittedName>
        <fullName evidence="4">Unannotated protein</fullName>
    </submittedName>
</protein>
<dbReference type="Pfam" id="PF03061">
    <property type="entry name" value="4HBT"/>
    <property type="match status" value="1"/>
</dbReference>
<keyword evidence="2" id="KW-0378">Hydrolase</keyword>